<name>A0ABT1P9E2_9ACTN</name>
<dbReference type="RefSeq" id="WP_255926005.1">
    <property type="nucleotide sequence ID" value="NZ_JANFNH010000005.1"/>
</dbReference>
<dbReference type="InterPro" id="IPR007278">
    <property type="entry name" value="DUF397"/>
</dbReference>
<proteinExistence type="predicted"/>
<feature type="domain" description="DUF397" evidence="1">
    <location>
        <begin position="16"/>
        <end position="67"/>
    </location>
</feature>
<gene>
    <name evidence="2" type="ORF">NON19_08100</name>
</gene>
<organism evidence="2 3">
    <name type="scientific">Streptantibioticus rubrisoli</name>
    <dbReference type="NCBI Taxonomy" id="1387313"/>
    <lineage>
        <taxon>Bacteria</taxon>
        <taxon>Bacillati</taxon>
        <taxon>Actinomycetota</taxon>
        <taxon>Actinomycetes</taxon>
        <taxon>Kitasatosporales</taxon>
        <taxon>Streptomycetaceae</taxon>
        <taxon>Streptantibioticus</taxon>
    </lineage>
</organism>
<accession>A0ABT1P9E2</accession>
<dbReference type="Pfam" id="PF04149">
    <property type="entry name" value="DUF397"/>
    <property type="match status" value="1"/>
</dbReference>
<sequence length="71" mass="7823">MALRTKDHVTRTHHGAQFRFSSYTDRGCVGVATPDGGTVAVLDSKDPHGPILEFSHPEWTSFIELAKTLEV</sequence>
<keyword evidence="3" id="KW-1185">Reference proteome</keyword>
<evidence type="ECO:0000313" key="3">
    <source>
        <dbReference type="Proteomes" id="UP001206206"/>
    </source>
</evidence>
<evidence type="ECO:0000313" key="2">
    <source>
        <dbReference type="EMBL" id="MCQ4041997.1"/>
    </source>
</evidence>
<dbReference type="Proteomes" id="UP001206206">
    <property type="component" value="Unassembled WGS sequence"/>
</dbReference>
<reference evidence="2 3" key="1">
    <citation type="submission" date="2022-06" db="EMBL/GenBank/DDBJ databases">
        <title>Draft genome sequence of type strain Streptomyces rubrisoli DSM 42083.</title>
        <authorList>
            <person name="Duangmal K."/>
            <person name="Klaysubun C."/>
        </authorList>
    </citation>
    <scope>NUCLEOTIDE SEQUENCE [LARGE SCALE GENOMIC DNA]</scope>
    <source>
        <strain evidence="2 3">DSM 42083</strain>
    </source>
</reference>
<comment type="caution">
    <text evidence="2">The sequence shown here is derived from an EMBL/GenBank/DDBJ whole genome shotgun (WGS) entry which is preliminary data.</text>
</comment>
<dbReference type="EMBL" id="JANFNH010000005">
    <property type="protein sequence ID" value="MCQ4041997.1"/>
    <property type="molecule type" value="Genomic_DNA"/>
</dbReference>
<evidence type="ECO:0000259" key="1">
    <source>
        <dbReference type="Pfam" id="PF04149"/>
    </source>
</evidence>
<protein>
    <submittedName>
        <fullName evidence="2">DUF397 domain-containing protein</fullName>
    </submittedName>
</protein>